<keyword evidence="1" id="KW-0472">Membrane</keyword>
<sequence length="106" mass="11392">MLTCLAVIALALGAGLLFGARIEPPFRWAGNVGALMITGCVIVAGIHLGDAAEWLGPLFSTIAVVTAVLVEAESRRREPRFVGESYWQRVLLVISRRSGRIDASDE</sequence>
<gene>
    <name evidence="2" type="ORF">JOF42_000762</name>
</gene>
<proteinExistence type="predicted"/>
<feature type="transmembrane region" description="Helical" evidence="1">
    <location>
        <begin position="54"/>
        <end position="72"/>
    </location>
</feature>
<comment type="caution">
    <text evidence="2">The sequence shown here is derived from an EMBL/GenBank/DDBJ whole genome shotgun (WGS) entry which is preliminary data.</text>
</comment>
<dbReference type="EMBL" id="JAGIOA010000001">
    <property type="protein sequence ID" value="MBP2377267.1"/>
    <property type="molecule type" value="Genomic_DNA"/>
</dbReference>
<reference evidence="2 3" key="1">
    <citation type="submission" date="2021-03" db="EMBL/GenBank/DDBJ databases">
        <title>Sequencing the genomes of 1000 actinobacteria strains.</title>
        <authorList>
            <person name="Klenk H.-P."/>
        </authorList>
    </citation>
    <scope>NUCLEOTIDE SEQUENCE [LARGE SCALE GENOMIC DNA]</scope>
    <source>
        <strain evidence="2 3">DSM 13468</strain>
    </source>
</reference>
<evidence type="ECO:0000256" key="1">
    <source>
        <dbReference type="SAM" id="Phobius"/>
    </source>
</evidence>
<evidence type="ECO:0000313" key="2">
    <source>
        <dbReference type="EMBL" id="MBP2377267.1"/>
    </source>
</evidence>
<keyword evidence="1" id="KW-0812">Transmembrane</keyword>
<dbReference type="Proteomes" id="UP000703720">
    <property type="component" value="Unassembled WGS sequence"/>
</dbReference>
<protein>
    <submittedName>
        <fullName evidence="2">Uncharacterized protein</fullName>
    </submittedName>
</protein>
<keyword evidence="1" id="KW-1133">Transmembrane helix</keyword>
<accession>A0ABS4WM42</accession>
<evidence type="ECO:0000313" key="3">
    <source>
        <dbReference type="Proteomes" id="UP000703720"/>
    </source>
</evidence>
<organism evidence="2 3">
    <name type="scientific">Microbacterium phyllosphaerae</name>
    <dbReference type="NCBI Taxonomy" id="124798"/>
    <lineage>
        <taxon>Bacteria</taxon>
        <taxon>Bacillati</taxon>
        <taxon>Actinomycetota</taxon>
        <taxon>Actinomycetes</taxon>
        <taxon>Micrococcales</taxon>
        <taxon>Microbacteriaceae</taxon>
        <taxon>Microbacterium</taxon>
    </lineage>
</organism>
<dbReference type="RefSeq" id="WP_210096637.1">
    <property type="nucleotide sequence ID" value="NZ_BAAAIO010000001.1"/>
</dbReference>
<name>A0ABS4WM42_9MICO</name>
<keyword evidence="3" id="KW-1185">Reference proteome</keyword>